<evidence type="ECO:0000313" key="2">
    <source>
        <dbReference type="Proteomes" id="UP000199503"/>
    </source>
</evidence>
<dbReference type="EMBL" id="FOFV01000001">
    <property type="protein sequence ID" value="SEP86070.1"/>
    <property type="molecule type" value="Genomic_DNA"/>
</dbReference>
<keyword evidence="2" id="KW-1185">Reference proteome</keyword>
<proteinExistence type="predicted"/>
<evidence type="ECO:0008006" key="3">
    <source>
        <dbReference type="Google" id="ProtNLM"/>
    </source>
</evidence>
<dbReference type="Proteomes" id="UP000199503">
    <property type="component" value="Unassembled WGS sequence"/>
</dbReference>
<organism evidence="1 2">
    <name type="scientific">Lentzea albida</name>
    <dbReference type="NCBI Taxonomy" id="65499"/>
    <lineage>
        <taxon>Bacteria</taxon>
        <taxon>Bacillati</taxon>
        <taxon>Actinomycetota</taxon>
        <taxon>Actinomycetes</taxon>
        <taxon>Pseudonocardiales</taxon>
        <taxon>Pseudonocardiaceae</taxon>
        <taxon>Lentzea</taxon>
    </lineage>
</organism>
<dbReference type="InterPro" id="IPR036271">
    <property type="entry name" value="Tet_transcr_reg_TetR-rel_C_sf"/>
</dbReference>
<protein>
    <recommendedName>
        <fullName evidence="3">Transcriptional regulator, TetR family</fullName>
    </recommendedName>
</protein>
<dbReference type="AlphaFoldDB" id="A0A1H9BAM2"/>
<gene>
    <name evidence="1" type="ORF">SAMN04488000_101471</name>
</gene>
<dbReference type="SUPFAM" id="SSF48498">
    <property type="entry name" value="Tetracyclin repressor-like, C-terminal domain"/>
    <property type="match status" value="1"/>
</dbReference>
<dbReference type="Gene3D" id="1.10.357.10">
    <property type="entry name" value="Tetracycline Repressor, domain 2"/>
    <property type="match status" value="1"/>
</dbReference>
<accession>A0A1H9BAM2</accession>
<reference evidence="2" key="1">
    <citation type="submission" date="2016-10" db="EMBL/GenBank/DDBJ databases">
        <authorList>
            <person name="Varghese N."/>
            <person name="Submissions S."/>
        </authorList>
    </citation>
    <scope>NUCLEOTIDE SEQUENCE [LARGE SCALE GENOMIC DNA]</scope>
    <source>
        <strain evidence="2">DSM 44437</strain>
    </source>
</reference>
<sequence>MIHHFGSKENLLKAVLDEFDARAVARVTGSELAQALLDDAEYTMAHKGLATLHTVLQAEHLARDDEITHRFRARNRALRGHFAAVLGEAAAVELIAFIEGALTVWLLDPETTDLRAMYARYLARLQNGETGPDPAPSG</sequence>
<evidence type="ECO:0000313" key="1">
    <source>
        <dbReference type="EMBL" id="SEP86070.1"/>
    </source>
</evidence>
<name>A0A1H9BAM2_9PSEU</name>